<dbReference type="GO" id="GO:0030313">
    <property type="term" value="C:cell envelope"/>
    <property type="evidence" value="ECO:0007669"/>
    <property type="project" value="UniProtKB-SubCell"/>
</dbReference>
<keyword evidence="2" id="KW-0732">Signal</keyword>
<dbReference type="Gene3D" id="2.60.120.260">
    <property type="entry name" value="Galactose-binding domain-like"/>
    <property type="match status" value="1"/>
</dbReference>
<dbReference type="InterPro" id="IPR012480">
    <property type="entry name" value="Hepar_II_III_C"/>
</dbReference>
<dbReference type="AlphaFoldDB" id="A0A1I6UK39"/>
<dbReference type="Proteomes" id="UP000198660">
    <property type="component" value="Unassembled WGS sequence"/>
</dbReference>
<evidence type="ECO:0000259" key="3">
    <source>
        <dbReference type="Pfam" id="PF07940"/>
    </source>
</evidence>
<feature type="domain" description="Heparinase II/III-like C-terminal" evidence="3">
    <location>
        <begin position="732"/>
        <end position="856"/>
    </location>
</feature>
<dbReference type="GO" id="GO:0016829">
    <property type="term" value="F:lyase activity"/>
    <property type="evidence" value="ECO:0007669"/>
    <property type="project" value="InterPro"/>
</dbReference>
<dbReference type="InterPro" id="IPR008979">
    <property type="entry name" value="Galactose-bd-like_sf"/>
</dbReference>
<dbReference type="SUPFAM" id="SSF49785">
    <property type="entry name" value="Galactose-binding domain-like"/>
    <property type="match status" value="1"/>
</dbReference>
<feature type="signal peptide" evidence="2">
    <location>
        <begin position="1"/>
        <end position="26"/>
    </location>
</feature>
<dbReference type="SUPFAM" id="SSF48230">
    <property type="entry name" value="Chondroitin AC/alginate lyase"/>
    <property type="match status" value="1"/>
</dbReference>
<comment type="subcellular location">
    <subcellularLocation>
        <location evidence="1">Cell envelope</location>
    </subcellularLocation>
</comment>
<protein>
    <submittedName>
        <fullName evidence="4">Heparinase II/III-like protein</fullName>
    </submittedName>
</protein>
<dbReference type="Gene3D" id="1.50.10.100">
    <property type="entry name" value="Chondroitin AC/alginate lyase"/>
    <property type="match status" value="1"/>
</dbReference>
<dbReference type="RefSeq" id="WP_091839512.1">
    <property type="nucleotide sequence ID" value="NZ_FPAA01000017.1"/>
</dbReference>
<reference evidence="5" key="1">
    <citation type="submission" date="2016-10" db="EMBL/GenBank/DDBJ databases">
        <authorList>
            <person name="Varghese N."/>
            <person name="Submissions S."/>
        </authorList>
    </citation>
    <scope>NUCLEOTIDE SEQUENCE [LARGE SCALE GENOMIC DNA]</scope>
    <source>
        <strain evidence="5">DSM 45789</strain>
    </source>
</reference>
<evidence type="ECO:0000256" key="1">
    <source>
        <dbReference type="ARBA" id="ARBA00004196"/>
    </source>
</evidence>
<dbReference type="InterPro" id="IPR008929">
    <property type="entry name" value="Chondroitin_lyas"/>
</dbReference>
<keyword evidence="5" id="KW-1185">Reference proteome</keyword>
<proteinExistence type="predicted"/>
<organism evidence="4 5">
    <name type="scientific">Marininema halotolerans</name>
    <dbReference type="NCBI Taxonomy" id="1155944"/>
    <lineage>
        <taxon>Bacteria</taxon>
        <taxon>Bacillati</taxon>
        <taxon>Bacillota</taxon>
        <taxon>Bacilli</taxon>
        <taxon>Bacillales</taxon>
        <taxon>Thermoactinomycetaceae</taxon>
        <taxon>Marininema</taxon>
    </lineage>
</organism>
<evidence type="ECO:0000313" key="5">
    <source>
        <dbReference type="Proteomes" id="UP000198660"/>
    </source>
</evidence>
<dbReference type="OrthoDB" id="2491499at2"/>
<sequence>MNIWILRLLLLTIPGLTFLPTFPTSTAVVATKTRATYYTPTKIAHARHNIKRYKWAQRIRDNAVHEANHYLGWGFEKLWTTITPQTLPRSYAVNMEKGSPITGKKLNDRYGYRGWIAESDQDPWKLKDPSSGYRFPTNDFASYYISGLDEHGIFDRKRANPHFLKNELYPEKGEKWGVDDGRGWVDEHGDRWTFIAYYNHWHIWHGGMIDTALRAFRDAYLYTGDDQYADAGIILLDRIADVYPAMNLADYDSSLYLNASGGTGQGKIRGSIWEATAVTEYVAAYDAFFPHMNSPRVKHFLSKKAKQYHLKNPKNSGAQICKNIEDGLVRQIFLGIQKAQIRGNFGMHQRALAMAAVVLDDPITSKTWIDWIFKAGSFSPWPWPHITGGDVYPTLMNRVDHDGFGDEPSTQYNSYWLTQITSIAEILEGYDRYPEADLYQHLKFKKMHDTRWPFILQHHTPAIGDSFKTGNPVLLGSAEEYVKAFAKYHQPLYAQAAHYLNGNSLDGLHGDIFSGKPDETMRQIRHTIMTQGPFHPKSVQLSGFGFTALRSGKESGSTTGTQLPFSHLPITKKSAEIIHHQGALYLRNDSLAKHIPEAFHIPENYFDDSEGVQMPAEHPGAQITFSFSVPKTGNQYLTLSLLHATNQGVFDIRLDGKSIRQMDFYRSDSQVITLPLGSFALTKGHHSLTFHNIGKNPSASGFGLGLDCLTIQDQASSYSFPQHKHQVWMYYGENAIHRHGHRDTLNIGIHDSGLDLSPDLGYPLNLKNRTEWVANTISHNTVMVNQQPQTQQTHGITHHFDGKPPIQLIDVDVPKAYPQTKRYRRTLAMVDIDPTHSYLIDWFRVKGGHRHHYSFHGAEGRVTTGGLHLQPQHTGSYAGADIPYGHKENNQPSGWSYKGSGFHYLDRVARDPKPRSPYFIDWQIKDTWHILPKKEDHHLRLTMLTPVHEVALANGYPPHLPGNPNHLRYLIAQRCGDPLTSQFVSVIEPYTNHRQIEHIRPLTIRKNGKPIQHSSVTFALQIQLRNGRIDTLFNSLDAHSIYQVGPFTFRGFFGYVSTKNGQPIYAYMNDGTILQWQHKNLLHLPHAAIQGTVLDFTHSLAGANELIVKTRHPIQHPSSLIGQWIYINNHTKSNTTYRIHGVNVLHPNQYSLNIGDNTLIHKYEDPADFSKGYHYAIQPGATWRIPLQKEGSSIAPISISAPFFPYWTNNKKATE</sequence>
<dbReference type="EMBL" id="FPAA01000017">
    <property type="protein sequence ID" value="SFT01825.1"/>
    <property type="molecule type" value="Genomic_DNA"/>
</dbReference>
<feature type="chain" id="PRO_5038480365" evidence="2">
    <location>
        <begin position="27"/>
        <end position="1215"/>
    </location>
</feature>
<evidence type="ECO:0000256" key="2">
    <source>
        <dbReference type="SAM" id="SignalP"/>
    </source>
</evidence>
<evidence type="ECO:0000313" key="4">
    <source>
        <dbReference type="EMBL" id="SFT01825.1"/>
    </source>
</evidence>
<name>A0A1I6UK39_9BACL</name>
<gene>
    <name evidence="4" type="ORF">SAMN05444972_11732</name>
</gene>
<accession>A0A1I6UK39</accession>
<dbReference type="Gene3D" id="2.70.98.70">
    <property type="match status" value="1"/>
</dbReference>
<dbReference type="Pfam" id="PF07940">
    <property type="entry name" value="Hepar_II_III_C"/>
    <property type="match status" value="1"/>
</dbReference>